<dbReference type="InterPro" id="IPR003876">
    <property type="entry name" value="Arg_deiminase"/>
</dbReference>
<dbReference type="PANTHER" id="PTHR47271:SF2">
    <property type="entry name" value="ARGININE DEIMINASE"/>
    <property type="match status" value="1"/>
</dbReference>
<dbReference type="EC" id="3.5.3.6" evidence="3"/>
<evidence type="ECO:0000256" key="2">
    <source>
        <dbReference type="ARBA" id="ARBA00022801"/>
    </source>
</evidence>
<dbReference type="Gene3D" id="1.10.3930.10">
    <property type="entry name" value="Arginine deiminase"/>
    <property type="match status" value="1"/>
</dbReference>
<protein>
    <recommendedName>
        <fullName evidence="3">Arginine deiminase</fullName>
        <shortName evidence="3">ADI</shortName>
        <ecNumber evidence="3">3.5.3.6</ecNumber>
    </recommendedName>
    <alternativeName>
        <fullName evidence="3">Arginine dihydrolase</fullName>
        <shortName evidence="3">AD</shortName>
    </alternativeName>
</protein>
<dbReference type="Proteomes" id="UP000437709">
    <property type="component" value="Unassembled WGS sequence"/>
</dbReference>
<evidence type="ECO:0000313" key="6">
    <source>
        <dbReference type="Proteomes" id="UP000437709"/>
    </source>
</evidence>
<comment type="pathway">
    <text evidence="3">Amino-acid degradation; L-arginine degradation via ADI pathway; carbamoyl phosphate from L-arginine: step 1/2.</text>
</comment>
<keyword evidence="3" id="KW-0056">Arginine metabolism</keyword>
<name>A0A6N7EJ18_9MICO</name>
<keyword evidence="6" id="KW-1185">Reference proteome</keyword>
<dbReference type="RefSeq" id="WP_152196609.1">
    <property type="nucleotide sequence ID" value="NZ_VUKD01000006.1"/>
</dbReference>
<accession>A0A6N7EJ18</accession>
<dbReference type="AlphaFoldDB" id="A0A6N7EJ18"/>
<proteinExistence type="inferred from homology"/>
<evidence type="ECO:0000256" key="3">
    <source>
        <dbReference type="HAMAP-Rule" id="MF_00242"/>
    </source>
</evidence>
<dbReference type="GO" id="GO:0005737">
    <property type="term" value="C:cytoplasm"/>
    <property type="evidence" value="ECO:0007669"/>
    <property type="project" value="UniProtKB-SubCell"/>
</dbReference>
<organism evidence="5 6">
    <name type="scientific">Georgenia subflava</name>
    <dbReference type="NCBI Taxonomy" id="1622177"/>
    <lineage>
        <taxon>Bacteria</taxon>
        <taxon>Bacillati</taxon>
        <taxon>Actinomycetota</taxon>
        <taxon>Actinomycetes</taxon>
        <taxon>Micrococcales</taxon>
        <taxon>Bogoriellaceae</taxon>
        <taxon>Georgenia</taxon>
    </lineage>
</organism>
<dbReference type="PANTHER" id="PTHR47271">
    <property type="entry name" value="ARGININE DEIMINASE"/>
    <property type="match status" value="1"/>
</dbReference>
<dbReference type="NCBIfam" id="NF002381">
    <property type="entry name" value="PRK01388.1"/>
    <property type="match status" value="1"/>
</dbReference>
<evidence type="ECO:0000256" key="1">
    <source>
        <dbReference type="ARBA" id="ARBA00010206"/>
    </source>
</evidence>
<keyword evidence="2 3" id="KW-0378">Hydrolase</keyword>
<comment type="caution">
    <text evidence="5">The sequence shown here is derived from an EMBL/GenBank/DDBJ whole genome shotgun (WGS) entry which is preliminary data.</text>
</comment>
<dbReference type="OrthoDB" id="9807502at2"/>
<dbReference type="EMBL" id="WHPC01000077">
    <property type="protein sequence ID" value="MPV38382.1"/>
    <property type="molecule type" value="Genomic_DNA"/>
</dbReference>
<evidence type="ECO:0000256" key="4">
    <source>
        <dbReference type="PIRSR" id="PIRSR006356-1"/>
    </source>
</evidence>
<sequence length="418" mass="45277">MHADAAPTPAAGPRTVGSEVGPLRQVIVHRPGLELLRLTPENKDELLFDDLLWVRRAQEEHDEFRELLAGAGVDVLLLTDLLRETLALPGARSFVLDHAFDERVHGPAATPALRAAVEAMTDNELTDTLIGGLTKRELLERVDEPRSVVLHAMGLDDLVLPALPNHLFTRDASCWVYDGVAVNAMRMPARVRESVTYEAIYRWHPSFVDDDFHRWSDGLDDGAATVEGGDVLVLGGGAVLVGMSERTTPQGVERLATRLFAAGSADRVVALAMPKSRLFMHLDTVMTMVDERSFIKYAGLGMLPSYTITPGSGPGDLAIADHAPEKMHDAIAYAMGVADLRILIAEQDVHAAAREQWDDGCNALAVAPGVVIAYDRTVTSNNYLRQAGIEVLTMPGAELGRGRGGPRCMSCPTIRDGI</sequence>
<dbReference type="Pfam" id="PF02274">
    <property type="entry name" value="ADI"/>
    <property type="match status" value="1"/>
</dbReference>
<dbReference type="Gene3D" id="3.75.10.10">
    <property type="entry name" value="L-arginine/glycine Amidinotransferase, Chain A"/>
    <property type="match status" value="1"/>
</dbReference>
<dbReference type="PIRSF" id="PIRSF006356">
    <property type="entry name" value="Arg_deiminase"/>
    <property type="match status" value="1"/>
</dbReference>
<comment type="subcellular location">
    <subcellularLocation>
        <location evidence="3">Cytoplasm</location>
    </subcellularLocation>
</comment>
<dbReference type="HAMAP" id="MF_00242">
    <property type="entry name" value="Arg_deiminase"/>
    <property type="match status" value="1"/>
</dbReference>
<dbReference type="SUPFAM" id="SSF55909">
    <property type="entry name" value="Pentein"/>
    <property type="match status" value="1"/>
</dbReference>
<evidence type="ECO:0000313" key="5">
    <source>
        <dbReference type="EMBL" id="MPV38382.1"/>
    </source>
</evidence>
<dbReference type="UniPathway" id="UPA00254">
    <property type="reaction ID" value="UER00364"/>
</dbReference>
<dbReference type="PRINTS" id="PR01466">
    <property type="entry name" value="ARGDEIMINASE"/>
</dbReference>
<dbReference type="GO" id="GO:0016990">
    <property type="term" value="F:arginine deiminase activity"/>
    <property type="evidence" value="ECO:0007669"/>
    <property type="project" value="UniProtKB-UniRule"/>
</dbReference>
<feature type="active site" description="Amidino-cysteine intermediate" evidence="3 4">
    <location>
        <position position="408"/>
    </location>
</feature>
<dbReference type="GO" id="GO:0019546">
    <property type="term" value="P:L-arginine deiminase pathway"/>
    <property type="evidence" value="ECO:0007669"/>
    <property type="project" value="TreeGrafter"/>
</dbReference>
<keyword evidence="3" id="KW-0963">Cytoplasm</keyword>
<comment type="similarity">
    <text evidence="1 3">Belongs to the arginine deiminase family.</text>
</comment>
<comment type="catalytic activity">
    <reaction evidence="3">
        <text>L-arginine + H2O = L-citrulline + NH4(+)</text>
        <dbReference type="Rhea" id="RHEA:19597"/>
        <dbReference type="ChEBI" id="CHEBI:15377"/>
        <dbReference type="ChEBI" id="CHEBI:28938"/>
        <dbReference type="ChEBI" id="CHEBI:32682"/>
        <dbReference type="ChEBI" id="CHEBI:57743"/>
        <dbReference type="EC" id="3.5.3.6"/>
    </reaction>
</comment>
<gene>
    <name evidence="3" type="primary">arcA</name>
    <name evidence="5" type="ORF">GB881_15285</name>
</gene>
<reference evidence="5 6" key="1">
    <citation type="submission" date="2019-10" db="EMBL/GenBank/DDBJ databases">
        <title>Georgenia wutianyii sp. nov. and Georgenia yuyongxinii sp. nov. isolated from plateau pika (Ochotona curzoniae) in the Qinghai-Tibet plateau of China.</title>
        <authorList>
            <person name="Tian Z."/>
        </authorList>
    </citation>
    <scope>NUCLEOTIDE SEQUENCE [LARGE SCALE GENOMIC DNA]</scope>
    <source>
        <strain evidence="5 6">JCM 19765</strain>
    </source>
</reference>